<organism evidence="2">
    <name type="scientific">marine metagenome</name>
    <dbReference type="NCBI Taxonomy" id="408172"/>
    <lineage>
        <taxon>unclassified sequences</taxon>
        <taxon>metagenomes</taxon>
        <taxon>ecological metagenomes</taxon>
    </lineage>
</organism>
<keyword evidence="1" id="KW-1133">Transmembrane helix</keyword>
<protein>
    <submittedName>
        <fullName evidence="2">Uncharacterized protein</fullName>
    </submittedName>
</protein>
<evidence type="ECO:0000256" key="1">
    <source>
        <dbReference type="SAM" id="Phobius"/>
    </source>
</evidence>
<feature type="non-terminal residue" evidence="2">
    <location>
        <position position="1"/>
    </location>
</feature>
<dbReference type="EMBL" id="UINC01146452">
    <property type="protein sequence ID" value="SVD37180.1"/>
    <property type="molecule type" value="Genomic_DNA"/>
</dbReference>
<dbReference type="AlphaFoldDB" id="A0A382USJ3"/>
<keyword evidence="1" id="KW-0472">Membrane</keyword>
<gene>
    <name evidence="2" type="ORF">METZ01_LOCUS390034</name>
</gene>
<sequence>VIPVMFPGGIISESIACALIFLIFIKISFDVSKIIPRGGFSNPSKVGLLEWQTPHLYFIILLISLNKISSFILFICSV</sequence>
<feature type="transmembrane region" description="Helical" evidence="1">
    <location>
        <begin position="55"/>
        <end position="76"/>
    </location>
</feature>
<feature type="transmembrane region" description="Helical" evidence="1">
    <location>
        <begin position="15"/>
        <end position="35"/>
    </location>
</feature>
<accession>A0A382USJ3</accession>
<keyword evidence="1" id="KW-0812">Transmembrane</keyword>
<proteinExistence type="predicted"/>
<evidence type="ECO:0000313" key="2">
    <source>
        <dbReference type="EMBL" id="SVD37180.1"/>
    </source>
</evidence>
<reference evidence="2" key="1">
    <citation type="submission" date="2018-05" db="EMBL/GenBank/DDBJ databases">
        <authorList>
            <person name="Lanie J.A."/>
            <person name="Ng W.-L."/>
            <person name="Kazmierczak K.M."/>
            <person name="Andrzejewski T.M."/>
            <person name="Davidsen T.M."/>
            <person name="Wayne K.J."/>
            <person name="Tettelin H."/>
            <person name="Glass J.I."/>
            <person name="Rusch D."/>
            <person name="Podicherti R."/>
            <person name="Tsui H.-C.T."/>
            <person name="Winkler M.E."/>
        </authorList>
    </citation>
    <scope>NUCLEOTIDE SEQUENCE</scope>
</reference>
<name>A0A382USJ3_9ZZZZ</name>